<evidence type="ECO:0000256" key="1">
    <source>
        <dbReference type="SAM" id="MobiDB-lite"/>
    </source>
</evidence>
<keyword evidence="3" id="KW-1185">Reference proteome</keyword>
<dbReference type="Proteomes" id="UP000186817">
    <property type="component" value="Unassembled WGS sequence"/>
</dbReference>
<evidence type="ECO:0000313" key="3">
    <source>
        <dbReference type="Proteomes" id="UP000186817"/>
    </source>
</evidence>
<feature type="region of interest" description="Disordered" evidence="1">
    <location>
        <begin position="684"/>
        <end position="718"/>
    </location>
</feature>
<organism evidence="2 3">
    <name type="scientific">Symbiodinium microadriaticum</name>
    <name type="common">Dinoflagellate</name>
    <name type="synonym">Zooxanthella microadriatica</name>
    <dbReference type="NCBI Taxonomy" id="2951"/>
    <lineage>
        <taxon>Eukaryota</taxon>
        <taxon>Sar</taxon>
        <taxon>Alveolata</taxon>
        <taxon>Dinophyceae</taxon>
        <taxon>Suessiales</taxon>
        <taxon>Symbiodiniaceae</taxon>
        <taxon>Symbiodinium</taxon>
    </lineage>
</organism>
<accession>A0A1Q9EL52</accession>
<evidence type="ECO:0000313" key="2">
    <source>
        <dbReference type="EMBL" id="OLQ08183.1"/>
    </source>
</evidence>
<feature type="compositionally biased region" description="Basic and acidic residues" evidence="1">
    <location>
        <begin position="701"/>
        <end position="710"/>
    </location>
</feature>
<proteinExistence type="predicted"/>
<dbReference type="EMBL" id="LSRX01000123">
    <property type="protein sequence ID" value="OLQ08183.1"/>
    <property type="molecule type" value="Genomic_DNA"/>
</dbReference>
<feature type="compositionally biased region" description="Basic and acidic residues" evidence="1">
    <location>
        <begin position="684"/>
        <end position="694"/>
    </location>
</feature>
<sequence length="718" mass="78860">MSDELQLELQAGPWTLKGAAELHVDFVNQSDRPLALHLGYFAPGTDAATALGACLQLQDSNGRWTGPRLLQPRGYQLKNMVIYLPPKKAIQMPIVGEVLDVGRFGGLVVRIGGQSPSSTEVLLPVCERPSETAPNPRRLVRFTLEPQELSTGAISWVGPYEPLQPSPPSLQEKLHTEPCEVIVRRSSKGPSTVKSHVLYQDRCPLRRPLIYQHSLVPSLTDAPRRTQKPKPRGPKRRAFRPKLPSRPPERPQSQGLEERKELPEEDGEEQKALAQTAGDFFRPGSSRQAKSKTTNLPSLSVIHHGTAWRKLSRKFDALADPILLEVAEETSRFCSDTTVLALCGSAFRTRTGQRYQDAVRALGFKVVTSMGSVSSLYTWASLCSCAENPSDIVVVSAWECLGSCFGILRQTHTLPLLRGLLVLCSHHNAADAQAATNEEPLNGGAAFSTRYWVGAEKSVSLGIAVSCFVEARLFALSNARIGAKCAVDGASRWLQRHELISSGPGSAVKVPIEYALFFAGLYWQFLRSRSGWQSLRTFVWGGYGLSSTSALLLGLPLLQESWLRASVMADRAGLLVLACRGALSFAAEIGAARCAAITTRTDGGNGGNPIRKVITMMEKMSQKIESEAEKESDLYDKFDCYCKGTITELEENIMQAETNPISPADIEKKEAEIVALEQDVQKLKDDRLAEEESLKAATSQRGKEHEHYVDELTEDAWL</sequence>
<comment type="caution">
    <text evidence="2">The sequence shown here is derived from an EMBL/GenBank/DDBJ whole genome shotgun (WGS) entry which is preliminary data.</text>
</comment>
<protein>
    <submittedName>
        <fullName evidence="2">Uncharacterized protein</fullName>
    </submittedName>
</protein>
<dbReference type="AlphaFoldDB" id="A0A1Q9EL52"/>
<feature type="compositionally biased region" description="Basic residues" evidence="1">
    <location>
        <begin position="225"/>
        <end position="240"/>
    </location>
</feature>
<gene>
    <name evidence="2" type="ORF">AK812_SmicGene8357</name>
</gene>
<dbReference type="OrthoDB" id="408783at2759"/>
<name>A0A1Q9EL52_SYMMI</name>
<feature type="region of interest" description="Disordered" evidence="1">
    <location>
        <begin position="216"/>
        <end position="272"/>
    </location>
</feature>
<reference evidence="2 3" key="1">
    <citation type="submission" date="2016-02" db="EMBL/GenBank/DDBJ databases">
        <title>Genome analysis of coral dinoflagellate symbionts highlights evolutionary adaptations to a symbiotic lifestyle.</title>
        <authorList>
            <person name="Aranda M."/>
            <person name="Li Y."/>
            <person name="Liew Y.J."/>
            <person name="Baumgarten S."/>
            <person name="Simakov O."/>
            <person name="Wilson M."/>
            <person name="Piel J."/>
            <person name="Ashoor H."/>
            <person name="Bougouffa S."/>
            <person name="Bajic V.B."/>
            <person name="Ryu T."/>
            <person name="Ravasi T."/>
            <person name="Bayer T."/>
            <person name="Micklem G."/>
            <person name="Kim H."/>
            <person name="Bhak J."/>
            <person name="Lajeunesse T.C."/>
            <person name="Voolstra C.R."/>
        </authorList>
    </citation>
    <scope>NUCLEOTIDE SEQUENCE [LARGE SCALE GENOMIC DNA]</scope>
    <source>
        <strain evidence="2 3">CCMP2467</strain>
    </source>
</reference>